<comment type="similarity">
    <text evidence="5">Belongs to the XseA family.</text>
</comment>
<evidence type="ECO:0000313" key="9">
    <source>
        <dbReference type="Proteomes" id="UP001171916"/>
    </source>
</evidence>
<dbReference type="Proteomes" id="UP001171916">
    <property type="component" value="Unassembled WGS sequence"/>
</dbReference>
<keyword evidence="3 5" id="KW-0378">Hydrolase</keyword>
<keyword evidence="2 5" id="KW-0540">Nuclease</keyword>
<comment type="caution">
    <text evidence="8">The sequence shown here is derived from an EMBL/GenBank/DDBJ whole genome shotgun (WGS) entry which is preliminary data.</text>
</comment>
<accession>A0ABT7Y8F4</accession>
<dbReference type="Pfam" id="PF02601">
    <property type="entry name" value="Exonuc_VII_L"/>
    <property type="match status" value="1"/>
</dbReference>
<dbReference type="GO" id="GO:0008855">
    <property type="term" value="F:exodeoxyribonuclease VII activity"/>
    <property type="evidence" value="ECO:0007669"/>
    <property type="project" value="UniProtKB-EC"/>
</dbReference>
<keyword evidence="1" id="KW-0963">Cytoplasm</keyword>
<sequence length="415" mass="46563">MQQAITVSQLNLKIKSTLEGNLEPTYWVVGELTDFRVAGQGHAYFELVEKSGNSILAKIRSNIWAFSYREISYRFEQTTGSELKTGMKVLAKVAVIFHPIYGLSANVKDIDASFSLGERARIKQETIDRLTKEGLINLNSSIPLSQVLQKVAIVSSSTAAGYQDFVRQLETNNSGYKIYHKLFQATLQGTNAAKSIIDALDAAEMANENLGFDAVVLIRGGGAQLDLDCFDEYVLAKRIATMRLPVLTGIGHERDETIADLVSHTPLKTPTAVAEFVLSSFREFDENLRLAFIQIERLTRSHFQLENSQLEARLRSIQHQSKVILQNSLQKIDSIQNRIELISRNSLNLRALELTQIEKSLMNLDPISVMKRGFSRTEKDGIPIDKLDLKQGDSIKTYTLSKTIESEIKKVENHE</sequence>
<proteinExistence type="inferred from homology"/>
<dbReference type="PANTHER" id="PTHR30008:SF0">
    <property type="entry name" value="EXODEOXYRIBONUCLEASE 7 LARGE SUBUNIT"/>
    <property type="match status" value="1"/>
</dbReference>
<evidence type="ECO:0000256" key="5">
    <source>
        <dbReference type="RuleBase" id="RU004355"/>
    </source>
</evidence>
<dbReference type="RefSeq" id="WP_289998345.1">
    <property type="nucleotide sequence ID" value="NZ_JAUEPH010000001.1"/>
</dbReference>
<dbReference type="NCBIfam" id="TIGR00237">
    <property type="entry name" value="xseA"/>
    <property type="match status" value="1"/>
</dbReference>
<dbReference type="InterPro" id="IPR003753">
    <property type="entry name" value="Exonuc_VII_L"/>
</dbReference>
<evidence type="ECO:0000256" key="1">
    <source>
        <dbReference type="ARBA" id="ARBA00022490"/>
    </source>
</evidence>
<keyword evidence="9" id="KW-1185">Reference proteome</keyword>
<comment type="subcellular location">
    <subcellularLocation>
        <location evidence="5">Cytoplasm</location>
    </subcellularLocation>
</comment>
<dbReference type="InterPro" id="IPR020579">
    <property type="entry name" value="Exonuc_VII_lsu_C"/>
</dbReference>
<dbReference type="CDD" id="cd04489">
    <property type="entry name" value="ExoVII_LU_OBF"/>
    <property type="match status" value="1"/>
</dbReference>
<name>A0ABT7Y8F4_9BACT</name>
<gene>
    <name evidence="8" type="primary">xseA</name>
    <name evidence="8" type="ORF">QVH07_01450</name>
</gene>
<evidence type="ECO:0000259" key="6">
    <source>
        <dbReference type="Pfam" id="PF02601"/>
    </source>
</evidence>
<dbReference type="EC" id="3.1.11.6" evidence="5"/>
<protein>
    <recommendedName>
        <fullName evidence="5">Exodeoxyribonuclease 7 large subunit</fullName>
        <ecNumber evidence="5">3.1.11.6</ecNumber>
    </recommendedName>
</protein>
<keyword evidence="4 5" id="KW-0269">Exonuclease</keyword>
<feature type="domain" description="OB-fold nucleic acid binding" evidence="7">
    <location>
        <begin position="5"/>
        <end position="110"/>
    </location>
</feature>
<evidence type="ECO:0000259" key="7">
    <source>
        <dbReference type="Pfam" id="PF13742"/>
    </source>
</evidence>
<dbReference type="EMBL" id="JAUEPH010000001">
    <property type="protein sequence ID" value="MDN3202788.1"/>
    <property type="molecule type" value="Genomic_DNA"/>
</dbReference>
<dbReference type="PANTHER" id="PTHR30008">
    <property type="entry name" value="EXODEOXYRIBONUCLEASE 7 LARGE SUBUNIT"/>
    <property type="match status" value="1"/>
</dbReference>
<evidence type="ECO:0000256" key="3">
    <source>
        <dbReference type="ARBA" id="ARBA00022801"/>
    </source>
</evidence>
<comment type="catalytic activity">
    <reaction evidence="5">
        <text>Exonucleolytic cleavage in either 5'- to 3'- or 3'- to 5'-direction to yield nucleoside 5'-phosphates.</text>
        <dbReference type="EC" id="3.1.11.6"/>
    </reaction>
</comment>
<reference evidence="8" key="1">
    <citation type="submission" date="2023-06" db="EMBL/GenBank/DDBJ databases">
        <title>Robiginitalea aurantiacus sp. nov. and Algoriphagus sediminis sp. nov., isolated from coastal sediment.</title>
        <authorList>
            <person name="Zhou Z.Y."/>
            <person name="An J."/>
            <person name="Jia Y.W."/>
            <person name="Du Z.J."/>
        </authorList>
    </citation>
    <scope>NUCLEOTIDE SEQUENCE</scope>
    <source>
        <strain evidence="8">C2-7</strain>
    </source>
</reference>
<dbReference type="InterPro" id="IPR025824">
    <property type="entry name" value="OB-fold_nuc-bd_dom"/>
</dbReference>
<evidence type="ECO:0000256" key="2">
    <source>
        <dbReference type="ARBA" id="ARBA00022722"/>
    </source>
</evidence>
<evidence type="ECO:0000313" key="8">
    <source>
        <dbReference type="EMBL" id="MDN3202788.1"/>
    </source>
</evidence>
<organism evidence="8 9">
    <name type="scientific">Algoriphagus sediminis</name>
    <dbReference type="NCBI Taxonomy" id="3057113"/>
    <lineage>
        <taxon>Bacteria</taxon>
        <taxon>Pseudomonadati</taxon>
        <taxon>Bacteroidota</taxon>
        <taxon>Cytophagia</taxon>
        <taxon>Cytophagales</taxon>
        <taxon>Cyclobacteriaceae</taxon>
        <taxon>Algoriphagus</taxon>
    </lineage>
</organism>
<dbReference type="Pfam" id="PF13742">
    <property type="entry name" value="tRNA_anti_2"/>
    <property type="match status" value="1"/>
</dbReference>
<evidence type="ECO:0000256" key="4">
    <source>
        <dbReference type="ARBA" id="ARBA00022839"/>
    </source>
</evidence>
<feature type="domain" description="Exonuclease VII large subunit C-terminal" evidence="6">
    <location>
        <begin position="136"/>
        <end position="358"/>
    </location>
</feature>